<evidence type="ECO:0000259" key="11">
    <source>
        <dbReference type="PROSITE" id="PS50989"/>
    </source>
</evidence>
<protein>
    <recommendedName>
        <fullName evidence="10">Acetyl-coenzyme A carboxylase carboxyl transferase subunit alpha</fullName>
        <shortName evidence="10">ACCase subunit alpha</shortName>
        <shortName evidence="10">Acetyl-CoA carboxylase carboxyltransferase subunit alpha</shortName>
        <ecNumber evidence="10">2.1.3.15</ecNumber>
    </recommendedName>
</protein>
<accession>A0ABQ2DMG8</accession>
<keyword evidence="5 10" id="KW-0276">Fatty acid metabolism</keyword>
<dbReference type="Gene3D" id="3.90.226.10">
    <property type="entry name" value="2-enoyl-CoA Hydratase, Chain A, domain 1"/>
    <property type="match status" value="1"/>
</dbReference>
<dbReference type="NCBIfam" id="TIGR00513">
    <property type="entry name" value="accA"/>
    <property type="match status" value="1"/>
</dbReference>
<name>A0ABQ2DMG8_9DEIO</name>
<sequence length="310" mass="34337">MSLLDLEKTLTELERTSQETGVDLSTEIANVKHKIEQTRAQTHTQVSRWERVQLARIPTRPTSLDYVDRVFSDFLELHGDRAFGDDQALIGGPAKLGNRSVMLIMQQRGKDTKDNIKRNFAMAHPEGYRKAMRLMDLADKFKLPVIALIDTQGAYPGLAAEERGQAWAIAESIQRMSLLKVPAISVVLSEGGSGGALAIGVGNRVLMMENAWYSVISPESCAAILWRDSKEAPKAAEALKLTAPDLLELGIVEEVIPEPRGGAHLDPQHAAQNLQNALQRHLDELSQLSPEELVEQRASRFRNLGVFMEI</sequence>
<keyword evidence="2 10" id="KW-0444">Lipid biosynthesis</keyword>
<dbReference type="NCBIfam" id="NF004344">
    <property type="entry name" value="PRK05724.1"/>
    <property type="match status" value="1"/>
</dbReference>
<dbReference type="PROSITE" id="PS50989">
    <property type="entry name" value="COA_CT_CTER"/>
    <property type="match status" value="1"/>
</dbReference>
<evidence type="ECO:0000256" key="3">
    <source>
        <dbReference type="ARBA" id="ARBA00022679"/>
    </source>
</evidence>
<dbReference type="InterPro" id="IPR001095">
    <property type="entry name" value="Acetyl_CoA_COase_a_su"/>
</dbReference>
<evidence type="ECO:0000256" key="1">
    <source>
        <dbReference type="ARBA" id="ARBA00004956"/>
    </source>
</evidence>
<dbReference type="GO" id="GO:0016740">
    <property type="term" value="F:transferase activity"/>
    <property type="evidence" value="ECO:0007669"/>
    <property type="project" value="UniProtKB-KW"/>
</dbReference>
<dbReference type="EMBL" id="BMOD01000046">
    <property type="protein sequence ID" value="GGJ58885.1"/>
    <property type="molecule type" value="Genomic_DNA"/>
</dbReference>
<evidence type="ECO:0000256" key="4">
    <source>
        <dbReference type="ARBA" id="ARBA00022741"/>
    </source>
</evidence>
<dbReference type="SUPFAM" id="SSF52096">
    <property type="entry name" value="ClpP/crotonase"/>
    <property type="match status" value="1"/>
</dbReference>
<evidence type="ECO:0000256" key="8">
    <source>
        <dbReference type="ARBA" id="ARBA00023160"/>
    </source>
</evidence>
<dbReference type="Pfam" id="PF03255">
    <property type="entry name" value="ACCA"/>
    <property type="match status" value="1"/>
</dbReference>
<evidence type="ECO:0000256" key="6">
    <source>
        <dbReference type="ARBA" id="ARBA00022840"/>
    </source>
</evidence>
<evidence type="ECO:0000256" key="10">
    <source>
        <dbReference type="HAMAP-Rule" id="MF_00823"/>
    </source>
</evidence>
<comment type="subunit">
    <text evidence="10">Acetyl-CoA carboxylase is a heterohexamer composed of biotin carboxyl carrier protein (AccB), biotin carboxylase (AccC) and two subunits each of ACCase subunit alpha (AccA) and ACCase subunit beta (AccD).</text>
</comment>
<feature type="domain" description="CoA carboxyltransferase C-terminal" evidence="11">
    <location>
        <begin position="30"/>
        <end position="284"/>
    </location>
</feature>
<comment type="similarity">
    <text evidence="10">Belongs to the AccA family.</text>
</comment>
<keyword evidence="7 10" id="KW-0443">Lipid metabolism</keyword>
<keyword evidence="3 10" id="KW-0808">Transferase</keyword>
<dbReference type="InterPro" id="IPR029045">
    <property type="entry name" value="ClpP/crotonase-like_dom_sf"/>
</dbReference>
<comment type="function">
    <text evidence="10">Component of the acetyl coenzyme A carboxylase (ACC) complex. First, biotin carboxylase catalyzes the carboxylation of biotin on its carrier protein (BCCP) and then the CO(2) group is transferred by the carboxyltransferase to acetyl-CoA to form malonyl-CoA.</text>
</comment>
<dbReference type="PANTHER" id="PTHR42853:SF3">
    <property type="entry name" value="ACETYL-COENZYME A CARBOXYLASE CARBOXYL TRANSFERASE SUBUNIT ALPHA, CHLOROPLASTIC"/>
    <property type="match status" value="1"/>
</dbReference>
<reference evidence="13" key="1">
    <citation type="journal article" date="2019" name="Int. J. Syst. Evol. Microbiol.">
        <title>The Global Catalogue of Microorganisms (GCM) 10K type strain sequencing project: providing services to taxonomists for standard genome sequencing and annotation.</title>
        <authorList>
            <consortium name="The Broad Institute Genomics Platform"/>
            <consortium name="The Broad Institute Genome Sequencing Center for Infectious Disease"/>
            <person name="Wu L."/>
            <person name="Ma J."/>
        </authorList>
    </citation>
    <scope>NUCLEOTIDE SEQUENCE [LARGE SCALE GENOMIC DNA]</scope>
    <source>
        <strain evidence="13">JCM 14370</strain>
    </source>
</reference>
<dbReference type="PRINTS" id="PR01069">
    <property type="entry name" value="ACCCTRFRASEA"/>
</dbReference>
<dbReference type="RefSeq" id="WP_189009185.1">
    <property type="nucleotide sequence ID" value="NZ_BMOD01000046.1"/>
</dbReference>
<organism evidence="12 13">
    <name type="scientific">Deinococcus roseus</name>
    <dbReference type="NCBI Taxonomy" id="392414"/>
    <lineage>
        <taxon>Bacteria</taxon>
        <taxon>Thermotogati</taxon>
        <taxon>Deinococcota</taxon>
        <taxon>Deinococci</taxon>
        <taxon>Deinococcales</taxon>
        <taxon>Deinococcaceae</taxon>
        <taxon>Deinococcus</taxon>
    </lineage>
</organism>
<comment type="pathway">
    <text evidence="1 10">Lipid metabolism; malonyl-CoA biosynthesis; malonyl-CoA from acetyl-CoA: step 1/1.</text>
</comment>
<keyword evidence="10" id="KW-0963">Cytoplasm</keyword>
<dbReference type="EC" id="2.1.3.15" evidence="10"/>
<dbReference type="NCBIfam" id="NF041504">
    <property type="entry name" value="AccA_sub"/>
    <property type="match status" value="1"/>
</dbReference>
<comment type="caution">
    <text evidence="12">The sequence shown here is derived from an EMBL/GenBank/DDBJ whole genome shotgun (WGS) entry which is preliminary data.</text>
</comment>
<dbReference type="HAMAP" id="MF_00823">
    <property type="entry name" value="AcetylCoA_CT_alpha"/>
    <property type="match status" value="1"/>
</dbReference>
<dbReference type="InterPro" id="IPR011763">
    <property type="entry name" value="COA_CT_C"/>
</dbReference>
<evidence type="ECO:0000256" key="7">
    <source>
        <dbReference type="ARBA" id="ARBA00023098"/>
    </source>
</evidence>
<evidence type="ECO:0000256" key="2">
    <source>
        <dbReference type="ARBA" id="ARBA00022516"/>
    </source>
</evidence>
<gene>
    <name evidence="10 12" type="primary">accA</name>
    <name evidence="12" type="ORF">GCM10008938_51190</name>
</gene>
<dbReference type="PANTHER" id="PTHR42853">
    <property type="entry name" value="ACETYL-COENZYME A CARBOXYLASE CARBOXYL TRANSFERASE SUBUNIT ALPHA"/>
    <property type="match status" value="1"/>
</dbReference>
<comment type="catalytic activity">
    <reaction evidence="9 10">
        <text>N(6)-carboxybiotinyl-L-lysyl-[protein] + acetyl-CoA = N(6)-biotinyl-L-lysyl-[protein] + malonyl-CoA</text>
        <dbReference type="Rhea" id="RHEA:54728"/>
        <dbReference type="Rhea" id="RHEA-COMP:10505"/>
        <dbReference type="Rhea" id="RHEA-COMP:10506"/>
        <dbReference type="ChEBI" id="CHEBI:57288"/>
        <dbReference type="ChEBI" id="CHEBI:57384"/>
        <dbReference type="ChEBI" id="CHEBI:83144"/>
        <dbReference type="ChEBI" id="CHEBI:83145"/>
        <dbReference type="EC" id="2.1.3.15"/>
    </reaction>
</comment>
<keyword evidence="4 10" id="KW-0547">Nucleotide-binding</keyword>
<evidence type="ECO:0000313" key="13">
    <source>
        <dbReference type="Proteomes" id="UP000632222"/>
    </source>
</evidence>
<evidence type="ECO:0000313" key="12">
    <source>
        <dbReference type="EMBL" id="GGJ58885.1"/>
    </source>
</evidence>
<keyword evidence="13" id="KW-1185">Reference proteome</keyword>
<proteinExistence type="inferred from homology"/>
<keyword evidence="6 10" id="KW-0067">ATP-binding</keyword>
<comment type="subcellular location">
    <subcellularLocation>
        <location evidence="10">Cytoplasm</location>
    </subcellularLocation>
</comment>
<dbReference type="Proteomes" id="UP000632222">
    <property type="component" value="Unassembled WGS sequence"/>
</dbReference>
<keyword evidence="8 10" id="KW-0275">Fatty acid biosynthesis</keyword>
<evidence type="ECO:0000256" key="5">
    <source>
        <dbReference type="ARBA" id="ARBA00022832"/>
    </source>
</evidence>
<evidence type="ECO:0000256" key="9">
    <source>
        <dbReference type="ARBA" id="ARBA00049152"/>
    </source>
</evidence>